<dbReference type="Gene3D" id="3.30.1490.190">
    <property type="match status" value="1"/>
</dbReference>
<dbReference type="PANTHER" id="PTHR33202">
    <property type="entry name" value="ZINC UPTAKE REGULATION PROTEIN"/>
    <property type="match status" value="1"/>
</dbReference>
<feature type="binding site" evidence="7">
    <location>
        <position position="81"/>
    </location>
    <ligand>
        <name>Zn(2+)</name>
        <dbReference type="ChEBI" id="CHEBI:29105"/>
    </ligand>
</feature>
<evidence type="ECO:0000256" key="5">
    <source>
        <dbReference type="ARBA" id="ARBA00023125"/>
    </source>
</evidence>
<dbReference type="GO" id="GO:1900376">
    <property type="term" value="P:regulation of secondary metabolite biosynthetic process"/>
    <property type="evidence" value="ECO:0007669"/>
    <property type="project" value="TreeGrafter"/>
</dbReference>
<evidence type="ECO:0000313" key="8">
    <source>
        <dbReference type="EMBL" id="QCT06555.1"/>
    </source>
</evidence>
<dbReference type="GO" id="GO:0003700">
    <property type="term" value="F:DNA-binding transcription factor activity"/>
    <property type="evidence" value="ECO:0007669"/>
    <property type="project" value="InterPro"/>
</dbReference>
<evidence type="ECO:0000256" key="3">
    <source>
        <dbReference type="ARBA" id="ARBA00022833"/>
    </source>
</evidence>
<dbReference type="KEGG" id="ruj:E5Z56_03905"/>
<dbReference type="InterPro" id="IPR036390">
    <property type="entry name" value="WH_DNA-bd_sf"/>
</dbReference>
<dbReference type="SUPFAM" id="SSF46785">
    <property type="entry name" value="Winged helix' DNA-binding domain"/>
    <property type="match status" value="1"/>
</dbReference>
<comment type="cofactor">
    <cofactor evidence="7">
        <name>Zn(2+)</name>
        <dbReference type="ChEBI" id="CHEBI:29105"/>
    </cofactor>
    <text evidence="7">Binds 1 zinc ion per subunit.</text>
</comment>
<dbReference type="InterPro" id="IPR036388">
    <property type="entry name" value="WH-like_DNA-bd_sf"/>
</dbReference>
<proteinExistence type="inferred from homology"/>
<evidence type="ECO:0000313" key="9">
    <source>
        <dbReference type="Proteomes" id="UP000301475"/>
    </source>
</evidence>
<dbReference type="InterPro" id="IPR043135">
    <property type="entry name" value="Fur_C"/>
</dbReference>
<accession>A0A4P8XU47</accession>
<evidence type="ECO:0000256" key="1">
    <source>
        <dbReference type="ARBA" id="ARBA00007957"/>
    </source>
</evidence>
<protein>
    <submittedName>
        <fullName evidence="8">Transcriptional repressor</fullName>
    </submittedName>
</protein>
<dbReference type="GO" id="GO:0000976">
    <property type="term" value="F:transcription cis-regulatory region binding"/>
    <property type="evidence" value="ECO:0007669"/>
    <property type="project" value="TreeGrafter"/>
</dbReference>
<dbReference type="Pfam" id="PF01475">
    <property type="entry name" value="FUR"/>
    <property type="match status" value="1"/>
</dbReference>
<evidence type="ECO:0000256" key="2">
    <source>
        <dbReference type="ARBA" id="ARBA00022491"/>
    </source>
</evidence>
<evidence type="ECO:0000256" key="4">
    <source>
        <dbReference type="ARBA" id="ARBA00023015"/>
    </source>
</evidence>
<gene>
    <name evidence="8" type="ORF">E5Z56_03905</name>
</gene>
<keyword evidence="4" id="KW-0805">Transcription regulation</keyword>
<keyword evidence="3 7" id="KW-0862">Zinc</keyword>
<dbReference type="AlphaFoldDB" id="A0A4P8XU47"/>
<comment type="similarity">
    <text evidence="1">Belongs to the Fur family.</text>
</comment>
<dbReference type="GO" id="GO:0008270">
    <property type="term" value="F:zinc ion binding"/>
    <property type="evidence" value="ECO:0007669"/>
    <property type="project" value="TreeGrafter"/>
</dbReference>
<dbReference type="GO" id="GO:0045892">
    <property type="term" value="P:negative regulation of DNA-templated transcription"/>
    <property type="evidence" value="ECO:0007669"/>
    <property type="project" value="TreeGrafter"/>
</dbReference>
<feature type="binding site" evidence="7">
    <location>
        <position position="119"/>
    </location>
    <ligand>
        <name>Zn(2+)</name>
        <dbReference type="ChEBI" id="CHEBI:29105"/>
    </ligand>
</feature>
<feature type="binding site" evidence="7">
    <location>
        <position position="122"/>
    </location>
    <ligand>
        <name>Zn(2+)</name>
        <dbReference type="ChEBI" id="CHEBI:29105"/>
    </ligand>
</feature>
<dbReference type="OrthoDB" id="8659436at2"/>
<name>A0A4P8XU47_9FIRM</name>
<evidence type="ECO:0000256" key="6">
    <source>
        <dbReference type="ARBA" id="ARBA00023163"/>
    </source>
</evidence>
<dbReference type="Proteomes" id="UP000301475">
    <property type="component" value="Chromosome"/>
</dbReference>
<dbReference type="CDD" id="cd07153">
    <property type="entry name" value="Fur_like"/>
    <property type="match status" value="1"/>
</dbReference>
<keyword evidence="9" id="KW-1185">Reference proteome</keyword>
<keyword evidence="6" id="KW-0804">Transcription</keyword>
<keyword evidence="2" id="KW-0678">Repressor</keyword>
<dbReference type="PANTHER" id="PTHR33202:SF7">
    <property type="entry name" value="FERRIC UPTAKE REGULATION PROTEIN"/>
    <property type="match status" value="1"/>
</dbReference>
<dbReference type="RefSeq" id="WP_138156617.1">
    <property type="nucleotide sequence ID" value="NZ_CP039381.1"/>
</dbReference>
<feature type="binding site" evidence="7">
    <location>
        <position position="84"/>
    </location>
    <ligand>
        <name>Zn(2+)</name>
        <dbReference type="ChEBI" id="CHEBI:29105"/>
    </ligand>
</feature>
<dbReference type="InterPro" id="IPR002481">
    <property type="entry name" value="FUR"/>
</dbReference>
<keyword evidence="7" id="KW-0479">Metal-binding</keyword>
<sequence length="133" mass="15306">MRRNFSAKRQAIYDMLINRTDHPSATQIYEDLKEDYPDLSLGTVYRNISLFKDEKMAISVCSLNGEERIDGNTTPHTHLVCTYCGKITDLFTNDVGTRNNVVGDGFIIEKRAITYYGRCRECDNRLKSKNIEN</sequence>
<evidence type="ECO:0000256" key="7">
    <source>
        <dbReference type="PIRSR" id="PIRSR602481-1"/>
    </source>
</evidence>
<dbReference type="EMBL" id="CP039381">
    <property type="protein sequence ID" value="QCT06555.1"/>
    <property type="molecule type" value="Genomic_DNA"/>
</dbReference>
<dbReference type="Gene3D" id="1.10.10.10">
    <property type="entry name" value="Winged helix-like DNA-binding domain superfamily/Winged helix DNA-binding domain"/>
    <property type="match status" value="1"/>
</dbReference>
<organism evidence="8 9">
    <name type="scientific">Ruminococcus bovis</name>
    <dbReference type="NCBI Taxonomy" id="2564099"/>
    <lineage>
        <taxon>Bacteria</taxon>
        <taxon>Bacillati</taxon>
        <taxon>Bacillota</taxon>
        <taxon>Clostridia</taxon>
        <taxon>Eubacteriales</taxon>
        <taxon>Oscillospiraceae</taxon>
        <taxon>Ruminococcus</taxon>
    </lineage>
</organism>
<reference evidence="8 9" key="1">
    <citation type="submission" date="2019-04" db="EMBL/GenBank/DDBJ databases">
        <authorList>
            <person name="Embree M."/>
            <person name="Gaffney J.R."/>
        </authorList>
    </citation>
    <scope>NUCLEOTIDE SEQUENCE [LARGE SCALE GENOMIC DNA]</scope>
    <source>
        <strain evidence="8 9">JE7A12</strain>
    </source>
</reference>
<keyword evidence="5" id="KW-0238">DNA-binding</keyword>